<protein>
    <submittedName>
        <fullName evidence="1">Uncharacterized protein</fullName>
    </submittedName>
</protein>
<gene>
    <name evidence="1" type="ORF">V5799_017946</name>
</gene>
<keyword evidence="2" id="KW-1185">Reference proteome</keyword>
<sequence>MPVLADNDYYEEETKDEFEKAKTRFGIHLFNPKTPVELQLPGGIQKFTDILMEATFRKDMKKYVTYLMFSLYTLNKVFCTPGVNIYS</sequence>
<evidence type="ECO:0000313" key="2">
    <source>
        <dbReference type="Proteomes" id="UP001321473"/>
    </source>
</evidence>
<evidence type="ECO:0000313" key="1">
    <source>
        <dbReference type="EMBL" id="KAK8780709.1"/>
    </source>
</evidence>
<reference evidence="1 2" key="1">
    <citation type="journal article" date="2023" name="Arcadia Sci">
        <title>De novo assembly of a long-read Amblyomma americanum tick genome.</title>
        <authorList>
            <person name="Chou S."/>
            <person name="Poskanzer K.E."/>
            <person name="Rollins M."/>
            <person name="Thuy-Boun P.S."/>
        </authorList>
    </citation>
    <scope>NUCLEOTIDE SEQUENCE [LARGE SCALE GENOMIC DNA]</scope>
    <source>
        <strain evidence="1">F_SG_1</strain>
        <tissue evidence="1">Salivary glands</tissue>
    </source>
</reference>
<dbReference type="EMBL" id="JARKHS020008510">
    <property type="protein sequence ID" value="KAK8780709.1"/>
    <property type="molecule type" value="Genomic_DNA"/>
</dbReference>
<comment type="caution">
    <text evidence="1">The sequence shown here is derived from an EMBL/GenBank/DDBJ whole genome shotgun (WGS) entry which is preliminary data.</text>
</comment>
<name>A0AAQ4F163_AMBAM</name>
<organism evidence="1 2">
    <name type="scientific">Amblyomma americanum</name>
    <name type="common">Lone star tick</name>
    <dbReference type="NCBI Taxonomy" id="6943"/>
    <lineage>
        <taxon>Eukaryota</taxon>
        <taxon>Metazoa</taxon>
        <taxon>Ecdysozoa</taxon>
        <taxon>Arthropoda</taxon>
        <taxon>Chelicerata</taxon>
        <taxon>Arachnida</taxon>
        <taxon>Acari</taxon>
        <taxon>Parasitiformes</taxon>
        <taxon>Ixodida</taxon>
        <taxon>Ixodoidea</taxon>
        <taxon>Ixodidae</taxon>
        <taxon>Amblyomminae</taxon>
        <taxon>Amblyomma</taxon>
    </lineage>
</organism>
<accession>A0AAQ4F163</accession>
<proteinExistence type="predicted"/>
<dbReference type="Proteomes" id="UP001321473">
    <property type="component" value="Unassembled WGS sequence"/>
</dbReference>
<dbReference type="AlphaFoldDB" id="A0AAQ4F163"/>